<keyword evidence="3" id="KW-1185">Reference proteome</keyword>
<dbReference type="RefSeq" id="WP_269279502.1">
    <property type="nucleotide sequence ID" value="NZ_JAPVOI010000004.1"/>
</dbReference>
<reference evidence="2" key="1">
    <citation type="submission" date="2022-10" db="EMBL/GenBank/DDBJ databases">
        <title>Whole genome sequencing of three plant growth promoting bacteria isolated from Vachellia tortilis subsp. raddiana in Morocco.</title>
        <authorList>
            <person name="Hnini M."/>
            <person name="Zouagui R."/>
            <person name="Zouagui H."/>
            <person name="Chemao Elfihri M.-W."/>
            <person name="Ibrahimi A."/>
            <person name="Sbabou L."/>
            <person name="Aurag J."/>
        </authorList>
    </citation>
    <scope>NUCLEOTIDE SEQUENCE</scope>
    <source>
        <strain evidence="2">LMR678</strain>
    </source>
</reference>
<comment type="caution">
    <text evidence="2">The sequence shown here is derived from an EMBL/GenBank/DDBJ whole genome shotgun (WGS) entry which is preliminary data.</text>
</comment>
<dbReference type="Pfam" id="PF11146">
    <property type="entry name" value="DUF2905"/>
    <property type="match status" value="1"/>
</dbReference>
<keyword evidence="1" id="KW-0472">Membrane</keyword>
<dbReference type="PANTHER" id="PTHR36443">
    <property type="entry name" value="BSR5223 PROTEIN"/>
    <property type="match status" value="1"/>
</dbReference>
<dbReference type="PANTHER" id="PTHR36443:SF1">
    <property type="entry name" value="BSR5223 PROTEIN"/>
    <property type="match status" value="1"/>
</dbReference>
<keyword evidence="1" id="KW-1133">Transmembrane helix</keyword>
<dbReference type="EMBL" id="JAPVOI010000004">
    <property type="protein sequence ID" value="MCZ4090769.1"/>
    <property type="molecule type" value="Genomic_DNA"/>
</dbReference>
<organism evidence="2 3">
    <name type="scientific">Sinorhizobium psoraleae</name>
    <dbReference type="NCBI Taxonomy" id="520838"/>
    <lineage>
        <taxon>Bacteria</taxon>
        <taxon>Pseudomonadati</taxon>
        <taxon>Pseudomonadota</taxon>
        <taxon>Alphaproteobacteria</taxon>
        <taxon>Hyphomicrobiales</taxon>
        <taxon>Rhizobiaceae</taxon>
        <taxon>Sinorhizobium/Ensifer group</taxon>
        <taxon>Sinorhizobium</taxon>
    </lineage>
</organism>
<gene>
    <name evidence="2" type="ORF">O3W52_12015</name>
</gene>
<name>A0ABT4KFL8_9HYPH</name>
<feature type="transmembrane region" description="Helical" evidence="1">
    <location>
        <begin position="5"/>
        <end position="23"/>
    </location>
</feature>
<accession>A0ABT4KFL8</accession>
<evidence type="ECO:0000313" key="3">
    <source>
        <dbReference type="Proteomes" id="UP001079430"/>
    </source>
</evidence>
<proteinExistence type="predicted"/>
<evidence type="ECO:0000313" key="2">
    <source>
        <dbReference type="EMBL" id="MCZ4090769.1"/>
    </source>
</evidence>
<dbReference type="InterPro" id="IPR021320">
    <property type="entry name" value="DUF2905"/>
</dbReference>
<dbReference type="Proteomes" id="UP001079430">
    <property type="component" value="Unassembled WGS sequence"/>
</dbReference>
<feature type="transmembrane region" description="Helical" evidence="1">
    <location>
        <begin position="43"/>
        <end position="64"/>
    </location>
</feature>
<protein>
    <submittedName>
        <fullName evidence="2">DUF2905 domain-containing protein</fullName>
    </submittedName>
</protein>
<keyword evidence="1" id="KW-0812">Transmembrane</keyword>
<evidence type="ECO:0000256" key="1">
    <source>
        <dbReference type="SAM" id="Phobius"/>
    </source>
</evidence>
<sequence>MSRILIIVGLVIVAVGILWPWLTRIGLGRLPGDILIQRENFTIYVPITTGLLFGIVLSAILWLLNR</sequence>